<proteinExistence type="predicted"/>
<accession>A0A3M7S0P5</accession>
<dbReference type="Proteomes" id="UP000276133">
    <property type="component" value="Unassembled WGS sequence"/>
</dbReference>
<comment type="caution">
    <text evidence="1">The sequence shown here is derived from an EMBL/GenBank/DDBJ whole genome shotgun (WGS) entry which is preliminary data.</text>
</comment>
<dbReference type="AlphaFoldDB" id="A0A3M7S0P5"/>
<reference evidence="1 2" key="1">
    <citation type="journal article" date="2018" name="Sci. Rep.">
        <title>Genomic signatures of local adaptation to the degree of environmental predictability in rotifers.</title>
        <authorList>
            <person name="Franch-Gras L."/>
            <person name="Hahn C."/>
            <person name="Garcia-Roger E.M."/>
            <person name="Carmona M.J."/>
            <person name="Serra M."/>
            <person name="Gomez A."/>
        </authorList>
    </citation>
    <scope>NUCLEOTIDE SEQUENCE [LARGE SCALE GENOMIC DNA]</scope>
    <source>
        <strain evidence="1">HYR1</strain>
    </source>
</reference>
<name>A0A3M7S0P5_BRAPC</name>
<gene>
    <name evidence="1" type="ORF">BpHYR1_013238</name>
</gene>
<protein>
    <submittedName>
        <fullName evidence="1">Uncharacterized protein</fullName>
    </submittedName>
</protein>
<organism evidence="1 2">
    <name type="scientific">Brachionus plicatilis</name>
    <name type="common">Marine rotifer</name>
    <name type="synonym">Brachionus muelleri</name>
    <dbReference type="NCBI Taxonomy" id="10195"/>
    <lineage>
        <taxon>Eukaryota</taxon>
        <taxon>Metazoa</taxon>
        <taxon>Spiralia</taxon>
        <taxon>Gnathifera</taxon>
        <taxon>Rotifera</taxon>
        <taxon>Eurotatoria</taxon>
        <taxon>Monogononta</taxon>
        <taxon>Pseudotrocha</taxon>
        <taxon>Ploima</taxon>
        <taxon>Brachionidae</taxon>
        <taxon>Brachionus</taxon>
    </lineage>
</organism>
<evidence type="ECO:0000313" key="2">
    <source>
        <dbReference type="Proteomes" id="UP000276133"/>
    </source>
</evidence>
<sequence>MSTQANEKFRKKRLQSYENRRDYQIIAAKQNHNYLFIINCSIRKLFQVLNEKINPIVDSTVVVDPIVVDPVEIEPVEPVGPVDVKKRGRKRKIMSNQTDEQIIEEPPAKVANFEDNANNIANIQASCN</sequence>
<evidence type="ECO:0000313" key="1">
    <source>
        <dbReference type="EMBL" id="RNA29401.1"/>
    </source>
</evidence>
<keyword evidence="2" id="KW-1185">Reference proteome</keyword>
<dbReference type="EMBL" id="REGN01002230">
    <property type="protein sequence ID" value="RNA29401.1"/>
    <property type="molecule type" value="Genomic_DNA"/>
</dbReference>